<geneLocation type="plasmid" evidence="1 2">
    <name>lp36</name>
</geneLocation>
<organism evidence="1 2">
    <name type="scientific">Borreliella carolinensis</name>
    <dbReference type="NCBI Taxonomy" id="478174"/>
    <lineage>
        <taxon>Bacteria</taxon>
        <taxon>Pseudomonadati</taxon>
        <taxon>Spirochaetota</taxon>
        <taxon>Spirochaetia</taxon>
        <taxon>Spirochaetales</taxon>
        <taxon>Borreliaceae</taxon>
        <taxon>Borreliella</taxon>
    </lineage>
</organism>
<accession>A0ACD5GL14</accession>
<sequence length="56" mass="6616">MQNNLKIYIELDQYINKIDIAENEIRSVALFFFENTHKSIIKRLESKNKASCITII</sequence>
<dbReference type="EMBL" id="CP179466">
    <property type="protein sequence ID" value="XPC85470.1"/>
    <property type="molecule type" value="Genomic_DNA"/>
</dbReference>
<proteinExistence type="predicted"/>
<protein>
    <submittedName>
        <fullName evidence="1">Uncharacterized protein</fullName>
    </submittedName>
</protein>
<evidence type="ECO:0000313" key="1">
    <source>
        <dbReference type="EMBL" id="XPC85470.1"/>
    </source>
</evidence>
<keyword evidence="2" id="KW-1185">Reference proteome</keyword>
<name>A0ACD5GL14_9SPIR</name>
<reference evidence="1" key="1">
    <citation type="submission" date="2024-11" db="EMBL/GenBank/DDBJ databases">
        <title>Sequencing of Borrelia variable plasmids from multiple Borrelia sensu lato isolates.</title>
        <authorList>
            <person name="Mongodin E.F."/>
            <person name="Rudenko N."/>
            <person name="Fraser C.M."/>
            <person name="Schutzer S."/>
            <person name="Luft B."/>
            <person name="Morgan R."/>
            <person name="Casjens S."/>
            <person name="Qiu W."/>
        </authorList>
    </citation>
    <scope>NUCLEOTIDE SEQUENCE</scope>
    <source>
        <strain evidence="1">SCGT-18</strain>
    </source>
</reference>
<keyword evidence="1" id="KW-0614">Plasmid</keyword>
<dbReference type="Proteomes" id="UP001304851">
    <property type="component" value="Plasmid lp36"/>
</dbReference>
<gene>
    <name evidence="1" type="ORF">QIA18_05040</name>
</gene>
<evidence type="ECO:0000313" key="2">
    <source>
        <dbReference type="Proteomes" id="UP001304851"/>
    </source>
</evidence>